<dbReference type="Proteomes" id="UP000761423">
    <property type="component" value="Unassembled WGS sequence"/>
</dbReference>
<sequence>MNTFENPYKEPVLIIRNNFDIQEDNNSLELIATKLNQNLKVFRNNNLLREIVTNNQLESLEFNFHNYEESNIEHKVLVHGDEAFLFHEEHIYIHLPFELDYNSLLEMHNTNKLADDSYFKLLFQKVKDLGSDAIHITVFDPGNMEVLTDKNWSEIEQVLQTKEEYFKIVF</sequence>
<evidence type="ECO:0000313" key="2">
    <source>
        <dbReference type="Proteomes" id="UP000761423"/>
    </source>
</evidence>
<protein>
    <submittedName>
        <fullName evidence="1">Uncharacterized protein</fullName>
    </submittedName>
</protein>
<dbReference type="RefSeq" id="WP_166237482.1">
    <property type="nucleotide sequence ID" value="NZ_JAAJBV010000011.1"/>
</dbReference>
<accession>A0ABX0IE36</accession>
<proteinExistence type="predicted"/>
<comment type="caution">
    <text evidence="1">The sequence shown here is derived from an EMBL/GenBank/DDBJ whole genome shotgun (WGS) entry which is preliminary data.</text>
</comment>
<name>A0ABX0IE36_9FLAO</name>
<keyword evidence="2" id="KW-1185">Reference proteome</keyword>
<dbReference type="EMBL" id="JAAJBV010000011">
    <property type="protein sequence ID" value="NHM05468.1"/>
    <property type="molecule type" value="Genomic_DNA"/>
</dbReference>
<organism evidence="1 2">
    <name type="scientific">Flavobacterium celericrescens</name>
    <dbReference type="NCBI Taxonomy" id="2709780"/>
    <lineage>
        <taxon>Bacteria</taxon>
        <taxon>Pseudomonadati</taxon>
        <taxon>Bacteroidota</taxon>
        <taxon>Flavobacteriia</taxon>
        <taxon>Flavobacteriales</taxon>
        <taxon>Flavobacteriaceae</taxon>
        <taxon>Flavobacterium</taxon>
    </lineage>
</organism>
<reference evidence="1 2" key="1">
    <citation type="submission" date="2020-02" db="EMBL/GenBank/DDBJ databases">
        <authorList>
            <person name="Chen W.-M."/>
        </authorList>
    </citation>
    <scope>NUCLEOTIDE SEQUENCE [LARGE SCALE GENOMIC DNA]</scope>
    <source>
        <strain evidence="1 2">TWA-26</strain>
    </source>
</reference>
<gene>
    <name evidence="1" type="ORF">G4L40_12210</name>
</gene>
<evidence type="ECO:0000313" key="1">
    <source>
        <dbReference type="EMBL" id="NHM05468.1"/>
    </source>
</evidence>